<dbReference type="OrthoDB" id="77564at2759"/>
<evidence type="ECO:0000313" key="6">
    <source>
        <dbReference type="Proteomes" id="UP001652621"/>
    </source>
</evidence>
<evidence type="ECO:0000313" key="5">
    <source>
        <dbReference type="EnsemblMetazoa" id="MDOA015539-PB"/>
    </source>
</evidence>
<dbReference type="VEuPathDB" id="VectorBase:MDOA015539"/>
<dbReference type="VEuPathDB" id="VectorBase:MDOMA2_004248"/>
<sequence>MIKIVALNDDQEVGDTEQEEFVATKEAQEAIAESEYVRAIKLKAEGNPEAALSLLIELLETQVIAEQQNNNKMVFIKYNCHKNIGLILEDKKEYEMALHHYISAILIDSTDIYTLHKFAQLALKLNSMDLAQYAFERCLASNALHWKAADGLLMSLNYNCNLMSLYNHAMELCSMDPKHKEAYEMVLDIITWFKSNYPVLQLSSRGIPEICDKQHENQELKRVLKYVKKSSDVVVEVAEPDMDFQNLLIENLNWRSVAQFILSLREHLQSNGISLYFQFDFKDVIKGECSDSKSSCTTDIVNQENGINNDDQEMTANSVATPVGVDVNKASGECSEVQPMDSNNDDSDSNIRTESGETTKNKARRRCSDLHFLEQWGWHKNRRYSSRKKADKEVVDDSLNSYFRRTFSKYMQEIPATSWPFNDNITEENNSENRIDNQCSNCMNSSSVEEEFDTNTRSEFEEFVVTLKSGKTDLVMLIFQWLKSISKFWNVPLPQHIRHLYIEIFRLYELYYDFGSWHHLPPDDFITSYRICLLFLEITASEEVFSLESWKNIFHHLCFNIGNFVGSSNGEVLSSETEFFQIRLNFIRYLVYASKNEYNRCLTCLDEMELMLSQYKPEFVLHLPHSGGYCLNVKMIANIKAQYKSQMDICSLSGLYERQQWSQLVEIITRNVEVEGASKNNLENDCWLKDLQTILEILLQSLWKLRSFESCLAWCEKCLHYSVGNYLDESKSSNSRQKMVSNFINYVTSYIEAAILNEGRDIVLSLPHENLCRMVQNLIRLVVYQFDGNFEKNNQHGAELDFKPLWSILHQLALRDEEIREDSNTTDETDDLVPASFQILFTAHEYLGRRHWCSNDNGEFLQYILDAVITNFKAPLYDNCRDVMYEYIEQVTYCLFQYPQRKARSKYLEDHEALPIKLNWARAIQIFDIYKPEQLPEFNSYKLESITSDMEQMLVKVVSLVPKEIDPTQSTHKVVNYIEGLSGEHPAQMDEFMFPYKISNLYYLLADYYFKSRDFTKAIKFYTLDLVINPSRFDSWAGVALSKASQIETKLNGLDQIAMEVLWKECEQVIRCFECCITLDRYQTLLWIEYGSFCYTLQSFFSRCLRGKSGENLELNERKLKLLNIAHNCFTITNNIQNSPSVAAAAAAAATASGADSSDQHDSNDEKWLCQYMLGKISEKRNEDPSVYINNYLSAANYLYESNATYPIKVNHSNPTSLSVEALEVFYRINASIIKYIARQKVISRNHGDLFKKVLKKLANSPFAMNKAKIDGNSLNIIKGKVSEKAAAALGNDNQVGQVKEGPPAIPAHFPESRPHLSQHILQGLSRSSSISTVTISSDSSSGGDSDSDGPDTNGKNPTKLNDTTYRFDEIKHIYEMVVRNIEECITRFPEHYKSIYRLVNHFMNGPSEFCSLEVAEQLLVGQYKTSLGNVVNGLFYEKKHTNLFNGIWRIPSSEIDRPGSFSAHLVKCVRILILLLLKSKNHKMLMEIALNLHKTPDADKRYIADADRKELCLLCTTYCVQILRDILDENRRERKDQVLLNLQVDIYKIHKKCIKYMNQKESIFTKLLVDVYKFYIEDKVKNIPENCNFLDLAVKLCLQQLTQQKVADKTEIAKEPVVQIPPSLSCAMPPRNLNIQPSQNVTAKQVTGGLPSLPKMDLASFAPAQFSRSGFDVASAAALQQQYMSLEFPQFMESRTADLLLLQGYYAHLLQQREQREQNPNSKTTE</sequence>
<feature type="compositionally biased region" description="Basic and acidic residues" evidence="4">
    <location>
        <begin position="349"/>
        <end position="363"/>
    </location>
</feature>
<dbReference type="SMART" id="SM00028">
    <property type="entry name" value="TPR"/>
    <property type="match status" value="2"/>
</dbReference>
<dbReference type="Gene3D" id="1.25.40.10">
    <property type="entry name" value="Tetratricopeptide repeat domain"/>
    <property type="match status" value="1"/>
</dbReference>
<feature type="repeat" description="TPR" evidence="3">
    <location>
        <begin position="999"/>
        <end position="1032"/>
    </location>
</feature>
<reference evidence="5" key="1">
    <citation type="submission" date="2020-05" db="UniProtKB">
        <authorList>
            <consortium name="EnsemblMetazoa"/>
        </authorList>
    </citation>
    <scope>IDENTIFICATION</scope>
    <source>
        <strain evidence="5">Aabys</strain>
    </source>
</reference>
<feature type="compositionally biased region" description="Polar residues" evidence="4">
    <location>
        <begin position="1354"/>
        <end position="1363"/>
    </location>
</feature>
<feature type="compositionally biased region" description="Low complexity" evidence="4">
    <location>
        <begin position="1333"/>
        <end position="1345"/>
    </location>
</feature>
<dbReference type="InterPro" id="IPR011990">
    <property type="entry name" value="TPR-like_helical_dom_sf"/>
</dbReference>
<evidence type="ECO:0000256" key="4">
    <source>
        <dbReference type="SAM" id="MobiDB-lite"/>
    </source>
</evidence>
<dbReference type="EnsemblMetazoa" id="MDOA015539-RB">
    <property type="protein sequence ID" value="MDOA015539-PB"/>
    <property type="gene ID" value="MDOA015539"/>
</dbReference>
<evidence type="ECO:0000313" key="7">
    <source>
        <dbReference type="RefSeq" id="XP_011290402.1"/>
    </source>
</evidence>
<keyword evidence="2" id="KW-0539">Nucleus</keyword>
<comment type="subcellular location">
    <subcellularLocation>
        <location evidence="1">Nucleus</location>
    </subcellularLocation>
</comment>
<evidence type="ECO:0000256" key="1">
    <source>
        <dbReference type="ARBA" id="ARBA00004123"/>
    </source>
</evidence>
<dbReference type="RefSeq" id="XP_011290402.1">
    <property type="nucleotide sequence ID" value="XM_011292100.2"/>
</dbReference>
<dbReference type="Proteomes" id="UP001652621">
    <property type="component" value="Unplaced"/>
</dbReference>
<feature type="region of interest" description="Disordered" evidence="4">
    <location>
        <begin position="1333"/>
        <end position="1363"/>
    </location>
</feature>
<dbReference type="PROSITE" id="PS50005">
    <property type="entry name" value="TPR"/>
    <property type="match status" value="1"/>
</dbReference>
<organism evidence="5">
    <name type="scientific">Musca domestica</name>
    <name type="common">House fly</name>
    <dbReference type="NCBI Taxonomy" id="7370"/>
    <lineage>
        <taxon>Eukaryota</taxon>
        <taxon>Metazoa</taxon>
        <taxon>Ecdysozoa</taxon>
        <taxon>Arthropoda</taxon>
        <taxon>Hexapoda</taxon>
        <taxon>Insecta</taxon>
        <taxon>Pterygota</taxon>
        <taxon>Neoptera</taxon>
        <taxon>Endopterygota</taxon>
        <taxon>Diptera</taxon>
        <taxon>Brachycera</taxon>
        <taxon>Muscomorpha</taxon>
        <taxon>Muscoidea</taxon>
        <taxon>Muscidae</taxon>
        <taxon>Musca</taxon>
    </lineage>
</organism>
<dbReference type="PANTHER" id="PTHR15502">
    <property type="entry name" value="CALCINEURIN-BINDING PROTEIN CABIN 1-RELATED"/>
    <property type="match status" value="1"/>
</dbReference>
<dbReference type="STRING" id="7370.A0A1I8NIL0"/>
<evidence type="ECO:0000256" key="3">
    <source>
        <dbReference type="PROSITE-ProRule" id="PRU00339"/>
    </source>
</evidence>
<name>A0A1I8NIL0_MUSDO</name>
<protein>
    <submittedName>
        <fullName evidence="7">Calcineurin-binding protein cabin-1-like</fullName>
    </submittedName>
</protein>
<proteinExistence type="predicted"/>
<dbReference type="GeneID" id="101892547"/>
<keyword evidence="3" id="KW-0802">TPR repeat</keyword>
<dbReference type="eggNOG" id="ENOG502QPUI">
    <property type="taxonomic scope" value="Eukaryota"/>
</dbReference>
<dbReference type="GO" id="GO:0006325">
    <property type="term" value="P:chromatin organization"/>
    <property type="evidence" value="ECO:0007669"/>
    <property type="project" value="InterPro"/>
</dbReference>
<dbReference type="PANTHER" id="PTHR15502:SF7">
    <property type="entry name" value="CALCINEURIN-BINDING PROTEIN CABIN-1"/>
    <property type="match status" value="1"/>
</dbReference>
<feature type="region of interest" description="Disordered" evidence="4">
    <location>
        <begin position="334"/>
        <end position="363"/>
    </location>
</feature>
<dbReference type="GO" id="GO:0005634">
    <property type="term" value="C:nucleus"/>
    <property type="evidence" value="ECO:0007669"/>
    <property type="project" value="UniProtKB-SubCell"/>
</dbReference>
<reference evidence="7" key="2">
    <citation type="submission" date="2025-04" db="UniProtKB">
        <authorList>
            <consortium name="RefSeq"/>
        </authorList>
    </citation>
    <scope>IDENTIFICATION</scope>
    <source>
        <strain evidence="7">Aabys</strain>
    </source>
</reference>
<dbReference type="InterPro" id="IPR019734">
    <property type="entry name" value="TPR_rpt"/>
</dbReference>
<accession>A0A1I8NIL0</accession>
<evidence type="ECO:0000256" key="2">
    <source>
        <dbReference type="ARBA" id="ARBA00023242"/>
    </source>
</evidence>
<dbReference type="SUPFAM" id="SSF48452">
    <property type="entry name" value="TPR-like"/>
    <property type="match status" value="2"/>
</dbReference>
<gene>
    <name evidence="5" type="primary">101892547</name>
    <name evidence="7" type="synonym">LOC101892547</name>
</gene>
<feature type="region of interest" description="Disordered" evidence="4">
    <location>
        <begin position="1293"/>
        <end position="1312"/>
    </location>
</feature>
<dbReference type="InterPro" id="IPR033053">
    <property type="entry name" value="Hir3/CABIN1"/>
</dbReference>
<keyword evidence="6" id="KW-1185">Reference proteome</keyword>
<dbReference type="KEGG" id="mde:101892547"/>
<dbReference type="GO" id="GO:0031491">
    <property type="term" value="F:nucleosome binding"/>
    <property type="evidence" value="ECO:0007669"/>
    <property type="project" value="TreeGrafter"/>
</dbReference>